<dbReference type="Proteomes" id="UP001054902">
    <property type="component" value="Unassembled WGS sequence"/>
</dbReference>
<feature type="transmembrane region" description="Helical" evidence="6">
    <location>
        <begin position="47"/>
        <end position="69"/>
    </location>
</feature>
<evidence type="ECO:0000256" key="6">
    <source>
        <dbReference type="SAM" id="Phobius"/>
    </source>
</evidence>
<keyword evidence="3 6" id="KW-1133">Transmembrane helix</keyword>
<comment type="subcellular location">
    <subcellularLocation>
        <location evidence="1">Membrane</location>
        <topology evidence="1">Multi-pass membrane protein</topology>
    </subcellularLocation>
</comment>
<dbReference type="PROSITE" id="PS51257">
    <property type="entry name" value="PROKAR_LIPOPROTEIN"/>
    <property type="match status" value="1"/>
</dbReference>
<dbReference type="GO" id="GO:0004930">
    <property type="term" value="F:G protein-coupled receptor activity"/>
    <property type="evidence" value="ECO:0007669"/>
    <property type="project" value="TreeGrafter"/>
</dbReference>
<evidence type="ECO:0000256" key="5">
    <source>
        <dbReference type="SAM" id="MobiDB-lite"/>
    </source>
</evidence>
<protein>
    <submittedName>
        <fullName evidence="7">Uncharacterized protein</fullName>
    </submittedName>
</protein>
<feature type="transmembrane region" description="Helical" evidence="6">
    <location>
        <begin position="396"/>
        <end position="417"/>
    </location>
</feature>
<evidence type="ECO:0000313" key="7">
    <source>
        <dbReference type="EMBL" id="GFH55547.1"/>
    </source>
</evidence>
<proteinExistence type="predicted"/>
<dbReference type="EMBL" id="BLLK01000049">
    <property type="protein sequence ID" value="GFH55547.1"/>
    <property type="molecule type" value="Genomic_DNA"/>
</dbReference>
<feature type="transmembrane region" description="Helical" evidence="6">
    <location>
        <begin position="363"/>
        <end position="384"/>
    </location>
</feature>
<keyword evidence="4 6" id="KW-0472">Membrane</keyword>
<sequence length="552" mass="62903">MVASSKLLTLFIIPMVTGTISFVSSSSLMSCILVYSQIKLKRVVRRILFMFCIYDCIYSLGSALGIFLTPKWTSKYALGNLITCDIQGAMIHCGFAGSVFYTLSLAIYYVAVIKFNKKDKDISNKPFEYILHLVPNCFAIISCIFLAVKHEYGPLASGHACWLGVHPKNCLTDPDVECERGSLMTLQYAKWLAVIPFLLIYMLVFCTMMIVCHHIIKQKRKADRWRMQTREREKSKLCCCFTKREKPRTIQKSTENEVTTPLSSLPPAQKKLMKMQKALSKKSNTSGENASTPFVASASRSGTKQDPLAFNVQQVKNKIRRESMLNHDEPIILSSNIPHERQLRSSRKSSRRRELNTQVEQNAILQCILYVLSFLLCWIFPLITRIYGITGNPAPFPVVLLSRIFNPLQGFFFILVYSRPHVKSIKKSNPELNWFQAFTVAFKAGGDNDFGDNQMEVVDEEGIDVPRLRDSERERRQEIVRQQYKRSMSYRSSGVHTEGNNPDVSNINDKVADGSIQEFEFERSNALNDSTVVEGRIILSKKDEDKVDDIKV</sequence>
<dbReference type="SUPFAM" id="SSF81321">
    <property type="entry name" value="Family A G protein-coupled receptor-like"/>
    <property type="match status" value="1"/>
</dbReference>
<feature type="transmembrane region" description="Helical" evidence="6">
    <location>
        <begin position="191"/>
        <end position="216"/>
    </location>
</feature>
<evidence type="ECO:0000256" key="1">
    <source>
        <dbReference type="ARBA" id="ARBA00004141"/>
    </source>
</evidence>
<evidence type="ECO:0000256" key="4">
    <source>
        <dbReference type="ARBA" id="ARBA00023136"/>
    </source>
</evidence>
<feature type="compositionally biased region" description="Polar residues" evidence="5">
    <location>
        <begin position="281"/>
        <end position="301"/>
    </location>
</feature>
<keyword evidence="8" id="KW-1185">Reference proteome</keyword>
<dbReference type="PANTHER" id="PTHR23112">
    <property type="entry name" value="G PROTEIN-COUPLED RECEPTOR 157-RELATED"/>
    <property type="match status" value="1"/>
</dbReference>
<evidence type="ECO:0000256" key="2">
    <source>
        <dbReference type="ARBA" id="ARBA00022692"/>
    </source>
</evidence>
<evidence type="ECO:0000313" key="8">
    <source>
        <dbReference type="Proteomes" id="UP001054902"/>
    </source>
</evidence>
<keyword evidence="2 6" id="KW-0812">Transmembrane</keyword>
<feature type="transmembrane region" description="Helical" evidence="6">
    <location>
        <begin position="89"/>
        <end position="109"/>
    </location>
</feature>
<dbReference type="GO" id="GO:0007189">
    <property type="term" value="P:adenylate cyclase-activating G protein-coupled receptor signaling pathway"/>
    <property type="evidence" value="ECO:0007669"/>
    <property type="project" value="TreeGrafter"/>
</dbReference>
<organism evidence="7 8">
    <name type="scientific">Chaetoceros tenuissimus</name>
    <dbReference type="NCBI Taxonomy" id="426638"/>
    <lineage>
        <taxon>Eukaryota</taxon>
        <taxon>Sar</taxon>
        <taxon>Stramenopiles</taxon>
        <taxon>Ochrophyta</taxon>
        <taxon>Bacillariophyta</taxon>
        <taxon>Coscinodiscophyceae</taxon>
        <taxon>Chaetocerotophycidae</taxon>
        <taxon>Chaetocerotales</taxon>
        <taxon>Chaetocerotaceae</taxon>
        <taxon>Chaetoceros</taxon>
    </lineage>
</organism>
<comment type="caution">
    <text evidence="7">The sequence shown here is derived from an EMBL/GenBank/DDBJ whole genome shotgun (WGS) entry which is preliminary data.</text>
</comment>
<dbReference type="Gene3D" id="1.20.1070.10">
    <property type="entry name" value="Rhodopsin 7-helix transmembrane proteins"/>
    <property type="match status" value="1"/>
</dbReference>
<name>A0AAD3H9G0_9STRA</name>
<feature type="region of interest" description="Disordered" evidence="5">
    <location>
        <begin position="277"/>
        <end position="301"/>
    </location>
</feature>
<dbReference type="PANTHER" id="PTHR23112:SF0">
    <property type="entry name" value="TRANSMEMBRANE PROTEIN 116"/>
    <property type="match status" value="1"/>
</dbReference>
<gene>
    <name evidence="7" type="ORF">CTEN210_12023</name>
</gene>
<feature type="transmembrane region" description="Helical" evidence="6">
    <location>
        <begin position="129"/>
        <end position="148"/>
    </location>
</feature>
<dbReference type="AlphaFoldDB" id="A0AAD3H9G0"/>
<accession>A0AAD3H9G0</accession>
<dbReference type="GO" id="GO:0005886">
    <property type="term" value="C:plasma membrane"/>
    <property type="evidence" value="ECO:0007669"/>
    <property type="project" value="TreeGrafter"/>
</dbReference>
<reference evidence="7 8" key="1">
    <citation type="journal article" date="2021" name="Sci. Rep.">
        <title>The genome of the diatom Chaetoceros tenuissimus carries an ancient integrated fragment of an extant virus.</title>
        <authorList>
            <person name="Hongo Y."/>
            <person name="Kimura K."/>
            <person name="Takaki Y."/>
            <person name="Yoshida Y."/>
            <person name="Baba S."/>
            <person name="Kobayashi G."/>
            <person name="Nagasaki K."/>
            <person name="Hano T."/>
            <person name="Tomaru Y."/>
        </authorList>
    </citation>
    <scope>NUCLEOTIDE SEQUENCE [LARGE SCALE GENOMIC DNA]</scope>
    <source>
        <strain evidence="7 8">NIES-3715</strain>
    </source>
</reference>
<evidence type="ECO:0000256" key="3">
    <source>
        <dbReference type="ARBA" id="ARBA00022989"/>
    </source>
</evidence>
<feature type="transmembrane region" description="Helical" evidence="6">
    <location>
        <begin position="12"/>
        <end position="35"/>
    </location>
</feature>